<protein>
    <submittedName>
        <fullName evidence="1">WGS project CCBQ000000000 data, contig 00098</fullName>
    </submittedName>
</protein>
<dbReference type="AlphaFoldDB" id="A0A0A8L5F9"/>
<reference evidence="1 2" key="1">
    <citation type="submission" date="2014-03" db="EMBL/GenBank/DDBJ databases">
        <title>The genome of Kluyveromyces dobzhanskii.</title>
        <authorList>
            <person name="Nystedt B."/>
            <person name="Astrom S."/>
        </authorList>
    </citation>
    <scope>NUCLEOTIDE SEQUENCE [LARGE SCALE GENOMIC DNA]</scope>
    <source>
        <strain evidence="1 2">CBS 2104</strain>
    </source>
</reference>
<gene>
    <name evidence="1" type="ORF">KLDO_g1792</name>
</gene>
<dbReference type="Proteomes" id="UP000031516">
    <property type="component" value="Unassembled WGS sequence"/>
</dbReference>
<dbReference type="EMBL" id="CCBQ010000025">
    <property type="protein sequence ID" value="CDO93495.1"/>
    <property type="molecule type" value="Genomic_DNA"/>
</dbReference>
<organism evidence="1 2">
    <name type="scientific">Kluyveromyces dobzhanskii CBS 2104</name>
    <dbReference type="NCBI Taxonomy" id="1427455"/>
    <lineage>
        <taxon>Eukaryota</taxon>
        <taxon>Fungi</taxon>
        <taxon>Dikarya</taxon>
        <taxon>Ascomycota</taxon>
        <taxon>Saccharomycotina</taxon>
        <taxon>Saccharomycetes</taxon>
        <taxon>Saccharomycetales</taxon>
        <taxon>Saccharomycetaceae</taxon>
        <taxon>Kluyveromyces</taxon>
    </lineage>
</organism>
<accession>A0A0A8L5F9</accession>
<evidence type="ECO:0000313" key="1">
    <source>
        <dbReference type="EMBL" id="CDO93495.1"/>
    </source>
</evidence>
<comment type="caution">
    <text evidence="1">The sequence shown here is derived from an EMBL/GenBank/DDBJ whole genome shotgun (WGS) entry which is preliminary data.</text>
</comment>
<sequence length="434" mass="49200">MDQRSRVNVLSTRSHQLVPAMRNTMNSYVGTCSSSSSGLSPEQSHRLLQLSRVDSSAHHSTFQKILHWFYHAEPHSNEDKTLATVVANVLLHSCAIRTEASTDASLIAQVESSLFEDPFDLPRWRILFLLAHSKPVEGAQNKQVFNRDLPPQSFQIMVRSLTMDAYQLSVLTELGKYWYALCFNYGYSVPNSLVYWPLFTELTAKPYNSVPGFQDCLIQFGSIYLLLHANTMYVERATVNRFLCIFEDKFNDWYLQMSEELYCSLQEHRLPQIVNILELLISYSTPQLKQDIRNCFISPHNNFHCPFVSTSFVKLIESPINNISNCTTSILNLLHLRHNKITHKLEPLPPASRESSVSSATSRDYITYSGLPLAPPPANTTAIDTTISSGVSSFAEQDLNLDSWSQEEQDLEAERIGAAIQKLNEMGFVKMSTN</sequence>
<evidence type="ECO:0000313" key="2">
    <source>
        <dbReference type="Proteomes" id="UP000031516"/>
    </source>
</evidence>
<dbReference type="OrthoDB" id="4035180at2759"/>
<proteinExistence type="predicted"/>
<keyword evidence="2" id="KW-1185">Reference proteome</keyword>
<name>A0A0A8L5F9_9SACH</name>